<reference evidence="1 2" key="1">
    <citation type="submission" date="2020-08" db="EMBL/GenBank/DDBJ databases">
        <title>Genomic Encyclopedia of Type Strains, Phase IV (KMG-IV): sequencing the most valuable type-strain genomes for metagenomic binning, comparative biology and taxonomic classification.</title>
        <authorList>
            <person name="Goeker M."/>
        </authorList>
    </citation>
    <scope>NUCLEOTIDE SEQUENCE [LARGE SCALE GENOMIC DNA]</scope>
    <source>
        <strain evidence="1 2">DSM 19612</strain>
    </source>
</reference>
<proteinExistence type="predicted"/>
<evidence type="ECO:0000313" key="2">
    <source>
        <dbReference type="Proteomes" id="UP000581688"/>
    </source>
</evidence>
<dbReference type="PANTHER" id="PTHR39179:SF2">
    <property type="entry name" value="ENDOSPORE COAT-ASSOCIATED PROTEIN YUTH"/>
    <property type="match status" value="1"/>
</dbReference>
<dbReference type="SUPFAM" id="SSF56112">
    <property type="entry name" value="Protein kinase-like (PK-like)"/>
    <property type="match status" value="1"/>
</dbReference>
<sequence length="329" mass="39272">MKEILKRYFSYQFHHETNIAGYKAYQELDGWVLVFPADYVDENYIAEQQVIANFLQDSGFTNVTTPINSNSGTYIVPIDGEYSVYLCHVKSLSSGKHHQDLNSFLKEFHYAGHRFPYTPVYSNRYGQWKTNWEQIVDQMDFLRQSLMEKATITNWERLWIESCFYFIGMGENAIQFLQESESKNYNQFDQPVFTFERINPLPHNNVIVANRIVHDHPSRDIAEWIRHTILKEGRNGISVISNFLHQYEQERNFSLFGWRLLFARLLFPIHFTDYTDMVLRTDGGTDINYKDFKDFLSYQAEYEYCLKALFRERDQYGQEKLPEVEWIYN</sequence>
<dbReference type="AlphaFoldDB" id="A0A841Q4X2"/>
<dbReference type="EMBL" id="JACHGH010000005">
    <property type="protein sequence ID" value="MBB6453438.1"/>
    <property type="molecule type" value="Genomic_DNA"/>
</dbReference>
<keyword evidence="1" id="KW-0946">Virion</keyword>
<evidence type="ECO:0000313" key="1">
    <source>
        <dbReference type="EMBL" id="MBB6453438.1"/>
    </source>
</evidence>
<keyword evidence="1" id="KW-0167">Capsid protein</keyword>
<keyword evidence="2" id="KW-1185">Reference proteome</keyword>
<protein>
    <submittedName>
        <fullName evidence="1">Spore coat protein YutH</fullName>
    </submittedName>
</protein>
<dbReference type="InterPro" id="IPR047175">
    <property type="entry name" value="CotS-like"/>
</dbReference>
<name>A0A841Q4X2_9BACI</name>
<dbReference type="PANTHER" id="PTHR39179">
    <property type="entry name" value="SPORE COAT PROTEIN I"/>
    <property type="match status" value="1"/>
</dbReference>
<comment type="caution">
    <text evidence="1">The sequence shown here is derived from an EMBL/GenBank/DDBJ whole genome shotgun (WGS) entry which is preliminary data.</text>
</comment>
<gene>
    <name evidence="1" type="ORF">HNQ94_001887</name>
</gene>
<organism evidence="1 2">
    <name type="scientific">Salirhabdus euzebyi</name>
    <dbReference type="NCBI Taxonomy" id="394506"/>
    <lineage>
        <taxon>Bacteria</taxon>
        <taxon>Bacillati</taxon>
        <taxon>Bacillota</taxon>
        <taxon>Bacilli</taxon>
        <taxon>Bacillales</taxon>
        <taxon>Bacillaceae</taxon>
        <taxon>Salirhabdus</taxon>
    </lineage>
</organism>
<dbReference type="Gene3D" id="3.90.1200.10">
    <property type="match status" value="1"/>
</dbReference>
<dbReference type="Proteomes" id="UP000581688">
    <property type="component" value="Unassembled WGS sequence"/>
</dbReference>
<dbReference type="RefSeq" id="WP_174496202.1">
    <property type="nucleotide sequence ID" value="NZ_CADDWK010000006.1"/>
</dbReference>
<dbReference type="InterPro" id="IPR011009">
    <property type="entry name" value="Kinase-like_dom_sf"/>
</dbReference>
<accession>A0A841Q4X2</accession>
<dbReference type="GO" id="GO:0042601">
    <property type="term" value="C:endospore-forming forespore"/>
    <property type="evidence" value="ECO:0007669"/>
    <property type="project" value="TreeGrafter"/>
</dbReference>